<dbReference type="AlphaFoldDB" id="R9P844"/>
<evidence type="ECO:0000313" key="3">
    <source>
        <dbReference type="Proteomes" id="UP000014071"/>
    </source>
</evidence>
<keyword evidence="3" id="KW-1185">Reference proteome</keyword>
<protein>
    <submittedName>
        <fullName evidence="2">Uncharacterized protein</fullName>
    </submittedName>
</protein>
<evidence type="ECO:0000256" key="1">
    <source>
        <dbReference type="SAM" id="MobiDB-lite"/>
    </source>
</evidence>
<name>R9P844_PSEHS</name>
<dbReference type="GeneID" id="24110375"/>
<feature type="compositionally biased region" description="Basic and acidic residues" evidence="1">
    <location>
        <begin position="41"/>
        <end position="52"/>
    </location>
</feature>
<accession>R9P844</accession>
<reference evidence="3" key="1">
    <citation type="journal article" date="2013" name="Genome Announc.">
        <title>Draft genome sequence of the basidiomycetous yeast-like fungus Pseudozyma hubeiensis SY62, which produces an abundant amount of the biosurfactant mannosylerythritol lipids.</title>
        <authorList>
            <person name="Konishi M."/>
            <person name="Hatada Y."/>
            <person name="Horiuchi J."/>
        </authorList>
    </citation>
    <scope>NUCLEOTIDE SEQUENCE [LARGE SCALE GENOMIC DNA]</scope>
    <source>
        <strain evidence="3">SY62</strain>
    </source>
</reference>
<dbReference type="EMBL" id="DF238810">
    <property type="protein sequence ID" value="GAC97509.1"/>
    <property type="molecule type" value="Genomic_DNA"/>
</dbReference>
<sequence length="176" mass="20256">MKEMLQSRTKKEDELLVRHRSTMFRIDEEEGMDEVVQKERTEMKDGSKKEINGDPLNDPQVSGSRGCKGQRLQNPRLALFDGIYQFRDIKHRVFPSLSACISVELSFLFRHCNRVVEVVPQNHSDRLRLHHSDAVARQEEGARAEDLVDMPPRIPLTPEQKRIRVSLPFAPPLSSA</sequence>
<organism evidence="2 3">
    <name type="scientific">Pseudozyma hubeiensis (strain SY62)</name>
    <name type="common">Yeast</name>
    <dbReference type="NCBI Taxonomy" id="1305764"/>
    <lineage>
        <taxon>Eukaryota</taxon>
        <taxon>Fungi</taxon>
        <taxon>Dikarya</taxon>
        <taxon>Basidiomycota</taxon>
        <taxon>Ustilaginomycotina</taxon>
        <taxon>Ustilaginomycetes</taxon>
        <taxon>Ustilaginales</taxon>
        <taxon>Ustilaginaceae</taxon>
        <taxon>Pseudozyma</taxon>
    </lineage>
</organism>
<dbReference type="Proteomes" id="UP000014071">
    <property type="component" value="Unassembled WGS sequence"/>
</dbReference>
<feature type="region of interest" description="Disordered" evidence="1">
    <location>
        <begin position="41"/>
        <end position="68"/>
    </location>
</feature>
<evidence type="ECO:0000313" key="2">
    <source>
        <dbReference type="EMBL" id="GAC97509.1"/>
    </source>
</evidence>
<proteinExistence type="predicted"/>
<dbReference type="HOGENOM" id="CLU_1525840_0_0_1"/>
<dbReference type="RefSeq" id="XP_012191096.1">
    <property type="nucleotide sequence ID" value="XM_012335706.1"/>
</dbReference>
<gene>
    <name evidence="2" type="ORF">PHSY_005095</name>
</gene>